<dbReference type="SMART" id="SM01120">
    <property type="entry name" value="Dak2"/>
    <property type="match status" value="1"/>
</dbReference>
<dbReference type="InterPro" id="IPR004007">
    <property type="entry name" value="DhaL_dom"/>
</dbReference>
<evidence type="ECO:0000259" key="6">
    <source>
        <dbReference type="PROSITE" id="PS51481"/>
    </source>
</evidence>
<evidence type="ECO:0000313" key="8">
    <source>
        <dbReference type="Proteomes" id="UP000585665"/>
    </source>
</evidence>
<dbReference type="Gene3D" id="3.40.50.10440">
    <property type="entry name" value="Dihydroxyacetone kinase, domain 1"/>
    <property type="match status" value="1"/>
</dbReference>
<comment type="caution">
    <text evidence="7">The sequence shown here is derived from an EMBL/GenBank/DDBJ whole genome shotgun (WGS) entry which is preliminary data.</text>
</comment>
<dbReference type="SUPFAM" id="SSF82549">
    <property type="entry name" value="DAK1/DegV-like"/>
    <property type="match status" value="1"/>
</dbReference>
<dbReference type="Pfam" id="PF02733">
    <property type="entry name" value="Dak1"/>
    <property type="match status" value="1"/>
</dbReference>
<evidence type="ECO:0000256" key="3">
    <source>
        <dbReference type="ARBA" id="ARBA00022777"/>
    </source>
</evidence>
<dbReference type="FunFam" id="1.25.40.340:FF:000002">
    <property type="entry name" value="Dihydroxyacetone kinase, L subunit"/>
    <property type="match status" value="1"/>
</dbReference>
<evidence type="ECO:0000259" key="5">
    <source>
        <dbReference type="PROSITE" id="PS51480"/>
    </source>
</evidence>
<keyword evidence="1" id="KW-0808">Transferase</keyword>
<dbReference type="SUPFAM" id="SSF101473">
    <property type="entry name" value="DhaL-like"/>
    <property type="match status" value="1"/>
</dbReference>
<dbReference type="PROSITE" id="PS51481">
    <property type="entry name" value="DHAK"/>
    <property type="match status" value="1"/>
</dbReference>
<protein>
    <submittedName>
        <fullName evidence="7">Dihydroxyacetone kinase family protein</fullName>
    </submittedName>
</protein>
<keyword evidence="2" id="KW-0547">Nucleotide-binding</keyword>
<dbReference type="RefSeq" id="WP_176612803.1">
    <property type="nucleotide sequence ID" value="NZ_JABXXR010000018.1"/>
</dbReference>
<dbReference type="EMBL" id="JABXXR010000018">
    <property type="protein sequence ID" value="NVN39822.1"/>
    <property type="molecule type" value="Genomic_DNA"/>
</dbReference>
<organism evidence="7 8">
    <name type="scientific">Ameyamaea chiangmaiensis</name>
    <dbReference type="NCBI Taxonomy" id="442969"/>
    <lineage>
        <taxon>Bacteria</taxon>
        <taxon>Pseudomonadati</taxon>
        <taxon>Pseudomonadota</taxon>
        <taxon>Alphaproteobacteria</taxon>
        <taxon>Acetobacterales</taxon>
        <taxon>Acetobacteraceae</taxon>
        <taxon>Ameyamaea</taxon>
    </lineage>
</organism>
<dbReference type="GO" id="GO:0004371">
    <property type="term" value="F:glycerone kinase activity"/>
    <property type="evidence" value="ECO:0007669"/>
    <property type="project" value="InterPro"/>
</dbReference>
<dbReference type="Gene3D" id="3.30.1180.20">
    <property type="entry name" value="Dihydroxyacetone kinase, domain 2"/>
    <property type="match status" value="1"/>
</dbReference>
<dbReference type="Gene3D" id="1.25.40.340">
    <property type="match status" value="1"/>
</dbReference>
<dbReference type="Pfam" id="PF02734">
    <property type="entry name" value="Dak2"/>
    <property type="match status" value="1"/>
</dbReference>
<dbReference type="PANTHER" id="PTHR28629">
    <property type="entry name" value="TRIOKINASE/FMN CYCLASE"/>
    <property type="match status" value="1"/>
</dbReference>
<keyword evidence="4" id="KW-0067">ATP-binding</keyword>
<evidence type="ECO:0000256" key="1">
    <source>
        <dbReference type="ARBA" id="ARBA00022679"/>
    </source>
</evidence>
<dbReference type="InterPro" id="IPR036117">
    <property type="entry name" value="DhaL_dom_sf"/>
</dbReference>
<feature type="domain" description="DhaL" evidence="5">
    <location>
        <begin position="363"/>
        <end position="565"/>
    </location>
</feature>
<reference evidence="7 8" key="1">
    <citation type="submission" date="2020-06" db="EMBL/GenBank/DDBJ databases">
        <title>Description of novel acetic acid bacteria.</title>
        <authorList>
            <person name="Sombolestani A."/>
        </authorList>
    </citation>
    <scope>NUCLEOTIDE SEQUENCE [LARGE SCALE GENOMIC DNA]</scope>
    <source>
        <strain evidence="7 8">LMG 27010</strain>
    </source>
</reference>
<dbReference type="FunFam" id="3.40.50.10440:FF:000001">
    <property type="entry name" value="Dihydroxyacetone kinase, DhaK subunit"/>
    <property type="match status" value="1"/>
</dbReference>
<dbReference type="GO" id="GO:0005829">
    <property type="term" value="C:cytosol"/>
    <property type="evidence" value="ECO:0007669"/>
    <property type="project" value="TreeGrafter"/>
</dbReference>
<evidence type="ECO:0000256" key="2">
    <source>
        <dbReference type="ARBA" id="ARBA00022741"/>
    </source>
</evidence>
<dbReference type="AlphaFoldDB" id="A0A850PCZ2"/>
<dbReference type="Proteomes" id="UP000585665">
    <property type="component" value="Unassembled WGS sequence"/>
</dbReference>
<dbReference type="InterPro" id="IPR050861">
    <property type="entry name" value="Dihydroxyacetone_Kinase"/>
</dbReference>
<dbReference type="NCBIfam" id="NF011049">
    <property type="entry name" value="PRK14479.1"/>
    <property type="match status" value="1"/>
</dbReference>
<dbReference type="PROSITE" id="PS51480">
    <property type="entry name" value="DHAL"/>
    <property type="match status" value="1"/>
</dbReference>
<dbReference type="GO" id="GO:0019563">
    <property type="term" value="P:glycerol catabolic process"/>
    <property type="evidence" value="ECO:0007669"/>
    <property type="project" value="TreeGrafter"/>
</dbReference>
<dbReference type="PANTHER" id="PTHR28629:SF4">
    <property type="entry name" value="TRIOKINASE_FMN CYCLASE"/>
    <property type="match status" value="1"/>
</dbReference>
<sequence>MTHIIQNPEEFAETALAGYCDVYSRIVRPVPGGVVRSTHSEKGKVAFVVGGGSGHFPTFSGFVGRGFADAAVAGDIFASPSTRLVYEVCKMADLGGGIIMSFGNYAGDVLNFGFAAERLRAEGIDARIVHVTDDVASAPKDQISRRRGVAGDIPVCKITGAAADRGDSLDEVERLSRLANASTRSFGVAFGGCTLPGAIEPLFEVKTGMMALGLGIHGEPGIEEVPLAPASDLGKLLVERVLADRPDGSSARVAVLLNGLGTTKYEELFVLWTYIKPLLEAAGLTLVSPIVGEYVTSLNMEGCSLTVTWLDEELEPLWLAPCDAAALRVGNLPDATPAAPLPDAIVVDETVPESSEESRKVGELIARGVKALSDALAGAEGELGRIDAQAGDGDHGHGMARGAAAAAAAAAKAASAGAGAATVLGRASDAWADRAGGTSGAIWGLGLRSAALGLSDTAAPSAETVTAAVLASLENVMALGGAKVGDKTLIDAFEPFAKTLSKRVEAGDSLATAWEKAAKAADEAATATAQLLPKLGRARPLAERSKGHRDAGAVSFALVAHVTSKVE</sequence>
<keyword evidence="8" id="KW-1185">Reference proteome</keyword>
<keyword evidence="3 7" id="KW-0418">Kinase</keyword>
<name>A0A850PCZ2_9PROT</name>
<proteinExistence type="predicted"/>
<feature type="domain" description="DhaK" evidence="6">
    <location>
        <begin position="7"/>
        <end position="327"/>
    </location>
</feature>
<evidence type="ECO:0000256" key="4">
    <source>
        <dbReference type="ARBA" id="ARBA00022840"/>
    </source>
</evidence>
<accession>A0A850PCZ2</accession>
<gene>
    <name evidence="7" type="ORF">HUK82_04475</name>
</gene>
<dbReference type="InterPro" id="IPR004006">
    <property type="entry name" value="DhaK_dom"/>
</dbReference>
<evidence type="ECO:0000313" key="7">
    <source>
        <dbReference type="EMBL" id="NVN39822.1"/>
    </source>
</evidence>
<dbReference type="GO" id="GO:0005524">
    <property type="term" value="F:ATP binding"/>
    <property type="evidence" value="ECO:0007669"/>
    <property type="project" value="UniProtKB-KW"/>
</dbReference>